<dbReference type="GO" id="GO:0005634">
    <property type="term" value="C:nucleus"/>
    <property type="evidence" value="ECO:0007669"/>
    <property type="project" value="UniProtKB-SubCell"/>
</dbReference>
<evidence type="ECO:0000256" key="8">
    <source>
        <dbReference type="SAM" id="MobiDB-lite"/>
    </source>
</evidence>
<sequence length="303" mass="34322">MPLKTSGNLNKVIRMGPETFKQLCELLQTNGGLQPTQKATIEEQVVKFLHILSLPATNGAVSYFYRHSGETISRHFHRVLRAVITLEDQFLRQPTGEQIPPEILDSDRFSPYFKDWVGAIDGTHVRVKVSSNEAARYRGRKEHPTKNALAAYSFDLKFTYVLPGWEGPTSDSRIIKNAMNREDKLIIPNDKYYLVDAGFMLKRGLLTPYRNIRSGERTSETEGELGDDGAGDSEADEKRPVPLPFSLEEHRPRIEFLHFSLLIDSPMGDRVRWGGMIMSDYEKGLHCGFELGWASNGFSLRSS</sequence>
<keyword evidence="7" id="KW-0539">Nucleus</keyword>
<keyword evidence="12" id="KW-1185">Reference proteome</keyword>
<dbReference type="Pfam" id="PF26138">
    <property type="entry name" value="DUF8040"/>
    <property type="match status" value="1"/>
</dbReference>
<reference evidence="11 12" key="1">
    <citation type="submission" date="2024-11" db="EMBL/GenBank/DDBJ databases">
        <title>A near-complete genome assembly of Cinchona calisaya.</title>
        <authorList>
            <person name="Lian D.C."/>
            <person name="Zhao X.W."/>
            <person name="Wei L."/>
        </authorList>
    </citation>
    <scope>NUCLEOTIDE SEQUENCE [LARGE SCALE GENOMIC DNA]</scope>
    <source>
        <tissue evidence="11">Nenye</tissue>
    </source>
</reference>
<dbReference type="AlphaFoldDB" id="A0ABD2ZNU2"/>
<feature type="domain" description="DDE Tnp4" evidence="9">
    <location>
        <begin position="120"/>
        <end position="222"/>
    </location>
</feature>
<dbReference type="InterPro" id="IPR027806">
    <property type="entry name" value="HARBI1_dom"/>
</dbReference>
<evidence type="ECO:0000259" key="10">
    <source>
        <dbReference type="Pfam" id="PF26138"/>
    </source>
</evidence>
<accession>A0ABD2ZNU2</accession>
<feature type="compositionally biased region" description="Acidic residues" evidence="8">
    <location>
        <begin position="221"/>
        <end position="235"/>
    </location>
</feature>
<evidence type="ECO:0000313" key="11">
    <source>
        <dbReference type="EMBL" id="KAL3521071.1"/>
    </source>
</evidence>
<dbReference type="GO" id="GO:0016787">
    <property type="term" value="F:hydrolase activity"/>
    <property type="evidence" value="ECO:0007669"/>
    <property type="project" value="UniProtKB-KW"/>
</dbReference>
<comment type="cofactor">
    <cofactor evidence="1">
        <name>a divalent metal cation</name>
        <dbReference type="ChEBI" id="CHEBI:60240"/>
    </cofactor>
</comment>
<dbReference type="Proteomes" id="UP001630127">
    <property type="component" value="Unassembled WGS sequence"/>
</dbReference>
<organism evidence="11 12">
    <name type="scientific">Cinchona calisaya</name>
    <dbReference type="NCBI Taxonomy" id="153742"/>
    <lineage>
        <taxon>Eukaryota</taxon>
        <taxon>Viridiplantae</taxon>
        <taxon>Streptophyta</taxon>
        <taxon>Embryophyta</taxon>
        <taxon>Tracheophyta</taxon>
        <taxon>Spermatophyta</taxon>
        <taxon>Magnoliopsida</taxon>
        <taxon>eudicotyledons</taxon>
        <taxon>Gunneridae</taxon>
        <taxon>Pentapetalae</taxon>
        <taxon>asterids</taxon>
        <taxon>lamiids</taxon>
        <taxon>Gentianales</taxon>
        <taxon>Rubiaceae</taxon>
        <taxon>Cinchonoideae</taxon>
        <taxon>Cinchoneae</taxon>
        <taxon>Cinchona</taxon>
    </lineage>
</organism>
<dbReference type="PANTHER" id="PTHR22930:SF268">
    <property type="entry name" value="NUCLEASE HARBI1"/>
    <property type="match status" value="1"/>
</dbReference>
<dbReference type="GO" id="GO:0004518">
    <property type="term" value="F:nuclease activity"/>
    <property type="evidence" value="ECO:0007669"/>
    <property type="project" value="UniProtKB-KW"/>
</dbReference>
<comment type="caution">
    <text evidence="11">The sequence shown here is derived from an EMBL/GenBank/DDBJ whole genome shotgun (WGS) entry which is preliminary data.</text>
</comment>
<dbReference type="Pfam" id="PF13359">
    <property type="entry name" value="DDE_Tnp_4"/>
    <property type="match status" value="1"/>
</dbReference>
<keyword evidence="5" id="KW-0479">Metal-binding</keyword>
<evidence type="ECO:0000256" key="7">
    <source>
        <dbReference type="ARBA" id="ARBA00023242"/>
    </source>
</evidence>
<dbReference type="InterPro" id="IPR045249">
    <property type="entry name" value="HARBI1-like"/>
</dbReference>
<evidence type="ECO:0000256" key="1">
    <source>
        <dbReference type="ARBA" id="ARBA00001968"/>
    </source>
</evidence>
<evidence type="ECO:0000256" key="4">
    <source>
        <dbReference type="ARBA" id="ARBA00022722"/>
    </source>
</evidence>
<evidence type="ECO:0000313" key="12">
    <source>
        <dbReference type="Proteomes" id="UP001630127"/>
    </source>
</evidence>
<evidence type="ECO:0000256" key="6">
    <source>
        <dbReference type="ARBA" id="ARBA00022801"/>
    </source>
</evidence>
<keyword evidence="6" id="KW-0378">Hydrolase</keyword>
<evidence type="ECO:0000256" key="3">
    <source>
        <dbReference type="ARBA" id="ARBA00006958"/>
    </source>
</evidence>
<feature type="region of interest" description="Disordered" evidence="8">
    <location>
        <begin position="213"/>
        <end position="240"/>
    </location>
</feature>
<keyword evidence="4" id="KW-0540">Nuclease</keyword>
<comment type="subcellular location">
    <subcellularLocation>
        <location evidence="2">Nucleus</location>
    </subcellularLocation>
</comment>
<gene>
    <name evidence="11" type="ORF">ACH5RR_019220</name>
</gene>
<dbReference type="PANTHER" id="PTHR22930">
    <property type="match status" value="1"/>
</dbReference>
<evidence type="ECO:0000259" key="9">
    <source>
        <dbReference type="Pfam" id="PF13359"/>
    </source>
</evidence>
<evidence type="ECO:0000256" key="2">
    <source>
        <dbReference type="ARBA" id="ARBA00004123"/>
    </source>
</evidence>
<feature type="domain" description="DUF8040" evidence="10">
    <location>
        <begin position="10"/>
        <end position="84"/>
    </location>
</feature>
<name>A0ABD2ZNU2_9GENT</name>
<protein>
    <recommendedName>
        <fullName evidence="13">Transposase</fullName>
    </recommendedName>
</protein>
<dbReference type="GO" id="GO:0046872">
    <property type="term" value="F:metal ion binding"/>
    <property type="evidence" value="ECO:0007669"/>
    <property type="project" value="UniProtKB-KW"/>
</dbReference>
<dbReference type="EMBL" id="JBJUIK010000008">
    <property type="protein sequence ID" value="KAL3521071.1"/>
    <property type="molecule type" value="Genomic_DNA"/>
</dbReference>
<dbReference type="InterPro" id="IPR058353">
    <property type="entry name" value="DUF8040"/>
</dbReference>
<comment type="similarity">
    <text evidence="3">Belongs to the HARBI1 family.</text>
</comment>
<evidence type="ECO:0008006" key="13">
    <source>
        <dbReference type="Google" id="ProtNLM"/>
    </source>
</evidence>
<evidence type="ECO:0000256" key="5">
    <source>
        <dbReference type="ARBA" id="ARBA00022723"/>
    </source>
</evidence>
<proteinExistence type="inferred from homology"/>